<reference evidence="3" key="1">
    <citation type="journal article" date="2022" name="Plant J.">
        <title>Strategies of tolerance reflected in two North American maple genomes.</title>
        <authorList>
            <person name="McEvoy S.L."/>
            <person name="Sezen U.U."/>
            <person name="Trouern-Trend A."/>
            <person name="McMahon S.M."/>
            <person name="Schaberg P.G."/>
            <person name="Yang J."/>
            <person name="Wegrzyn J.L."/>
            <person name="Swenson N.G."/>
        </authorList>
    </citation>
    <scope>NUCLEOTIDE SEQUENCE</scope>
    <source>
        <strain evidence="3">91603</strain>
    </source>
</reference>
<protein>
    <recommendedName>
        <fullName evidence="2">Retrovirus-related Pol polyprotein from transposon TNT 1-94-like beta-barrel domain-containing protein</fullName>
    </recommendedName>
</protein>
<feature type="domain" description="Retrovirus-related Pol polyprotein from transposon TNT 1-94-like beta-barrel" evidence="2">
    <location>
        <begin position="175"/>
        <end position="216"/>
    </location>
</feature>
<evidence type="ECO:0000313" key="4">
    <source>
        <dbReference type="Proteomes" id="UP001064489"/>
    </source>
</evidence>
<sequence length="216" mass="25075">MKNILIQQDLQHAILEVEKKPMKTIDSQWKRMDVKVKSSIELHLADNMMFNVDDDINAKETWDKLEKVYRDENTEGFQALGMYTKGKEKGRLQNMYDKSGNRSRSKSKGKEKEKENKGCFTCGVIDYWKKNCKIWQERKAKAMARNSSTASVVTLNESDDELLTVTSSSNAIQHWILDTGCLFYMSANKEWFNTYEERNYEEVLIGDDSPCKIQGI</sequence>
<gene>
    <name evidence="3" type="ORF">LWI28_024966</name>
</gene>
<dbReference type="Pfam" id="PF14223">
    <property type="entry name" value="Retrotran_gag_2"/>
    <property type="match status" value="1"/>
</dbReference>
<comment type="caution">
    <text evidence="3">The sequence shown here is derived from an EMBL/GenBank/DDBJ whole genome shotgun (WGS) entry which is preliminary data.</text>
</comment>
<keyword evidence="4" id="KW-1185">Reference proteome</keyword>
<dbReference type="AlphaFoldDB" id="A0AAD5J7C8"/>
<accession>A0AAD5J7C8</accession>
<evidence type="ECO:0000256" key="1">
    <source>
        <dbReference type="SAM" id="MobiDB-lite"/>
    </source>
</evidence>
<dbReference type="InterPro" id="IPR054722">
    <property type="entry name" value="PolX-like_BBD"/>
</dbReference>
<dbReference type="Pfam" id="PF22936">
    <property type="entry name" value="Pol_BBD"/>
    <property type="match status" value="1"/>
</dbReference>
<evidence type="ECO:0000259" key="2">
    <source>
        <dbReference type="Pfam" id="PF22936"/>
    </source>
</evidence>
<proteinExistence type="predicted"/>
<dbReference type="Proteomes" id="UP001064489">
    <property type="component" value="Chromosome 3"/>
</dbReference>
<feature type="region of interest" description="Disordered" evidence="1">
    <location>
        <begin position="91"/>
        <end position="112"/>
    </location>
</feature>
<reference evidence="3" key="2">
    <citation type="submission" date="2023-02" db="EMBL/GenBank/DDBJ databases">
        <authorList>
            <person name="Swenson N.G."/>
            <person name="Wegrzyn J.L."/>
            <person name="Mcevoy S.L."/>
        </authorList>
    </citation>
    <scope>NUCLEOTIDE SEQUENCE</scope>
    <source>
        <strain evidence="3">91603</strain>
        <tissue evidence="3">Leaf</tissue>
    </source>
</reference>
<name>A0AAD5J7C8_ACENE</name>
<evidence type="ECO:0000313" key="3">
    <source>
        <dbReference type="EMBL" id="KAI9187148.1"/>
    </source>
</evidence>
<dbReference type="EMBL" id="JAJSOW010000100">
    <property type="protein sequence ID" value="KAI9187148.1"/>
    <property type="molecule type" value="Genomic_DNA"/>
</dbReference>
<organism evidence="3 4">
    <name type="scientific">Acer negundo</name>
    <name type="common">Box elder</name>
    <dbReference type="NCBI Taxonomy" id="4023"/>
    <lineage>
        <taxon>Eukaryota</taxon>
        <taxon>Viridiplantae</taxon>
        <taxon>Streptophyta</taxon>
        <taxon>Embryophyta</taxon>
        <taxon>Tracheophyta</taxon>
        <taxon>Spermatophyta</taxon>
        <taxon>Magnoliopsida</taxon>
        <taxon>eudicotyledons</taxon>
        <taxon>Gunneridae</taxon>
        <taxon>Pentapetalae</taxon>
        <taxon>rosids</taxon>
        <taxon>malvids</taxon>
        <taxon>Sapindales</taxon>
        <taxon>Sapindaceae</taxon>
        <taxon>Hippocastanoideae</taxon>
        <taxon>Acereae</taxon>
        <taxon>Acer</taxon>
    </lineage>
</organism>